<proteinExistence type="predicted"/>
<keyword evidence="2" id="KW-1185">Reference proteome</keyword>
<dbReference type="Proteomes" id="UP000237440">
    <property type="component" value="Unassembled WGS sequence"/>
</dbReference>
<comment type="caution">
    <text evidence="1">The sequence shown here is derived from an EMBL/GenBank/DDBJ whole genome shotgun (WGS) entry which is preliminary data.</text>
</comment>
<gene>
    <name evidence="1" type="ORF">B0D71_23075</name>
</gene>
<accession>A0A2S3VJY0</accession>
<organism evidence="1 2">
    <name type="scientific">Pseudomonas laurylsulfativorans</name>
    <dbReference type="NCBI Taxonomy" id="1943631"/>
    <lineage>
        <taxon>Bacteria</taxon>
        <taxon>Pseudomonadati</taxon>
        <taxon>Pseudomonadota</taxon>
        <taxon>Gammaproteobacteria</taxon>
        <taxon>Pseudomonadales</taxon>
        <taxon>Pseudomonadaceae</taxon>
        <taxon>Pseudomonas</taxon>
    </lineage>
</organism>
<name>A0A2S3VJY0_9PSED</name>
<evidence type="ECO:0000313" key="2">
    <source>
        <dbReference type="Proteomes" id="UP000237440"/>
    </source>
</evidence>
<dbReference type="AlphaFoldDB" id="A0A2S3VJY0"/>
<evidence type="ECO:0000313" key="1">
    <source>
        <dbReference type="EMBL" id="POF39969.1"/>
    </source>
</evidence>
<reference evidence="2" key="1">
    <citation type="submission" date="2017-02" db="EMBL/GenBank/DDBJ databases">
        <authorList>
            <person name="Furmanczyk E.M."/>
        </authorList>
    </citation>
    <scope>NUCLEOTIDE SEQUENCE [LARGE SCALE GENOMIC DNA]</scope>
    <source>
        <strain evidence="2">AP3_22</strain>
    </source>
</reference>
<protein>
    <submittedName>
        <fullName evidence="1">Uncharacterized protein</fullName>
    </submittedName>
</protein>
<dbReference type="OrthoDB" id="8477781at2"/>
<sequence>MNNSGLIQARWISADGVRVVSRSALLAMWLWPTAQRLCVIFDERRFVQRKAALAIHTIWMHRQAIASPQGFNPFSRRGCHHET</sequence>
<dbReference type="EMBL" id="MUJK01000009">
    <property type="protein sequence ID" value="POF39969.1"/>
    <property type="molecule type" value="Genomic_DNA"/>
</dbReference>